<keyword evidence="3 6" id="KW-0479">Metal-binding</keyword>
<dbReference type="SUPFAM" id="SSF46626">
    <property type="entry name" value="Cytochrome c"/>
    <property type="match status" value="2"/>
</dbReference>
<dbReference type="InterPro" id="IPR051395">
    <property type="entry name" value="Cytochrome_c_Peroxidase/MauG"/>
</dbReference>
<comment type="subcellular location">
    <subcellularLocation>
        <location evidence="1">Cell envelope</location>
    </subcellularLocation>
</comment>
<dbReference type="InterPro" id="IPR004852">
    <property type="entry name" value="Di-haem_cyt_c_peroxidsae"/>
</dbReference>
<evidence type="ECO:0000313" key="9">
    <source>
        <dbReference type="EMBL" id="QBG35709.1"/>
    </source>
</evidence>
<gene>
    <name evidence="9" type="ORF">EMK97_08295</name>
</gene>
<feature type="chain" id="PRO_5020543600" evidence="7">
    <location>
        <begin position="25"/>
        <end position="542"/>
    </location>
</feature>
<keyword evidence="2 6" id="KW-0349">Heme</keyword>
<dbReference type="InterPro" id="IPR036909">
    <property type="entry name" value="Cyt_c-like_dom_sf"/>
</dbReference>
<sequence>MTVRFAITIFLLNSLMLASTFAQNAPPRPPINPPVNPPPAPPTQPALTAQEIELHLQEIIRLEAIQPANLTRLNIPAITDEKAQLGKKLFFAKNLGGMQSVACASCHHPSLGGADATSLSVGINPVDELDISSEDLLGHMRFTGDSDVPVIPRNAPTVFNLALFERGLFWDSRVERLRNGGIATPDSIIDEQNRRRPDANLPNTATLADAQARFPVTSPEEMRGEFAAQADNQSLRNELVARLNNEVEGINTTWPEEFAIAYGDNQVTLDRIFEAIGEYQRSMVFINNPWQAYLSGNTQALTTQQKRGALLFFTPARERGAGCHACHRGDNFSNERHHLTGYPQIGLGTGNESSTATSQDFGRENVSQDNLDRFHFRTPSLLNIASSAPYGHTGAYQTLAQVVQHYNNPTQAIDNLFAAQGGQPFSNGIAPYCQLPQIAALMDKNNQSCEQVFPNAYENSLEVINYLQNARAGAIATRAAFRARLNLSAQDVEDIVAFLHSLTDPCVENRDCLAPWIIDENDEASFPDNKALIAIDHLGNAL</sequence>
<evidence type="ECO:0000256" key="4">
    <source>
        <dbReference type="ARBA" id="ARBA00023002"/>
    </source>
</evidence>
<evidence type="ECO:0000256" key="6">
    <source>
        <dbReference type="PROSITE-ProRule" id="PRU00433"/>
    </source>
</evidence>
<dbReference type="GO" id="GO:0020037">
    <property type="term" value="F:heme binding"/>
    <property type="evidence" value="ECO:0007669"/>
    <property type="project" value="InterPro"/>
</dbReference>
<dbReference type="GO" id="GO:0030313">
    <property type="term" value="C:cell envelope"/>
    <property type="evidence" value="ECO:0007669"/>
    <property type="project" value="UniProtKB-SubCell"/>
</dbReference>
<dbReference type="GO" id="GO:0046872">
    <property type="term" value="F:metal ion binding"/>
    <property type="evidence" value="ECO:0007669"/>
    <property type="project" value="UniProtKB-KW"/>
</dbReference>
<keyword evidence="4" id="KW-0560">Oxidoreductase</keyword>
<dbReference type="OrthoDB" id="9805202at2"/>
<proteinExistence type="predicted"/>
<accession>A0A4P6P6A8</accession>
<dbReference type="GO" id="GO:0009055">
    <property type="term" value="F:electron transfer activity"/>
    <property type="evidence" value="ECO:0007669"/>
    <property type="project" value="InterPro"/>
</dbReference>
<protein>
    <submittedName>
        <fullName evidence="9">Cytochrome C peroxidase</fullName>
    </submittedName>
</protein>
<evidence type="ECO:0000256" key="7">
    <source>
        <dbReference type="SAM" id="SignalP"/>
    </source>
</evidence>
<keyword evidence="9" id="KW-0575">Peroxidase</keyword>
<keyword evidence="7" id="KW-0732">Signal</keyword>
<evidence type="ECO:0000313" key="10">
    <source>
        <dbReference type="Proteomes" id="UP000290244"/>
    </source>
</evidence>
<dbReference type="PROSITE" id="PS51007">
    <property type="entry name" value="CYTC"/>
    <property type="match status" value="1"/>
</dbReference>
<name>A0A4P6P6A8_9GAMM</name>
<feature type="domain" description="Cytochrome c" evidence="8">
    <location>
        <begin position="303"/>
        <end position="503"/>
    </location>
</feature>
<dbReference type="Gene3D" id="1.10.760.10">
    <property type="entry name" value="Cytochrome c-like domain"/>
    <property type="match status" value="2"/>
</dbReference>
<evidence type="ECO:0000259" key="8">
    <source>
        <dbReference type="PROSITE" id="PS51007"/>
    </source>
</evidence>
<dbReference type="GO" id="GO:0004130">
    <property type="term" value="F:cytochrome-c peroxidase activity"/>
    <property type="evidence" value="ECO:0007669"/>
    <property type="project" value="TreeGrafter"/>
</dbReference>
<keyword evidence="10" id="KW-1185">Reference proteome</keyword>
<evidence type="ECO:0000256" key="5">
    <source>
        <dbReference type="ARBA" id="ARBA00023004"/>
    </source>
</evidence>
<evidence type="ECO:0000256" key="3">
    <source>
        <dbReference type="ARBA" id="ARBA00022723"/>
    </source>
</evidence>
<evidence type="ECO:0000256" key="1">
    <source>
        <dbReference type="ARBA" id="ARBA00004196"/>
    </source>
</evidence>
<dbReference type="InterPro" id="IPR009056">
    <property type="entry name" value="Cyt_c-like_dom"/>
</dbReference>
<dbReference type="EMBL" id="CP034759">
    <property type="protein sequence ID" value="QBG35709.1"/>
    <property type="molecule type" value="Genomic_DNA"/>
</dbReference>
<reference evidence="9 10" key="1">
    <citation type="submission" date="2018-12" db="EMBL/GenBank/DDBJ databases">
        <title>Complete genome of Litorilituus sediminis.</title>
        <authorList>
            <person name="Liu A."/>
            <person name="Rong J."/>
        </authorList>
    </citation>
    <scope>NUCLEOTIDE SEQUENCE [LARGE SCALE GENOMIC DNA]</scope>
    <source>
        <strain evidence="9 10">JCM 17549</strain>
    </source>
</reference>
<dbReference type="PANTHER" id="PTHR30600">
    <property type="entry name" value="CYTOCHROME C PEROXIDASE-RELATED"/>
    <property type="match status" value="1"/>
</dbReference>
<dbReference type="RefSeq" id="WP_130601150.1">
    <property type="nucleotide sequence ID" value="NZ_CP034759.1"/>
</dbReference>
<dbReference type="KEGG" id="lsd:EMK97_08295"/>
<organism evidence="9 10">
    <name type="scientific">Litorilituus sediminis</name>
    <dbReference type="NCBI Taxonomy" id="718192"/>
    <lineage>
        <taxon>Bacteria</taxon>
        <taxon>Pseudomonadati</taxon>
        <taxon>Pseudomonadota</taxon>
        <taxon>Gammaproteobacteria</taxon>
        <taxon>Alteromonadales</taxon>
        <taxon>Colwelliaceae</taxon>
        <taxon>Litorilituus</taxon>
    </lineage>
</organism>
<feature type="signal peptide" evidence="7">
    <location>
        <begin position="1"/>
        <end position="24"/>
    </location>
</feature>
<dbReference type="Pfam" id="PF03150">
    <property type="entry name" value="CCP_MauG"/>
    <property type="match status" value="1"/>
</dbReference>
<keyword evidence="5 6" id="KW-0408">Iron</keyword>
<dbReference type="Proteomes" id="UP000290244">
    <property type="component" value="Chromosome"/>
</dbReference>
<evidence type="ECO:0000256" key="2">
    <source>
        <dbReference type="ARBA" id="ARBA00022617"/>
    </source>
</evidence>
<dbReference type="AlphaFoldDB" id="A0A4P6P6A8"/>